<proteinExistence type="predicted"/>
<sequence>GGKLGTYVRNSAFAIVLHFDTNCRKVGDGKVVHEVGGVPHKFSLGSIFGFSPLVFRCKISDWLTIIA</sequence>
<evidence type="ECO:0000313" key="2">
    <source>
        <dbReference type="Proteomes" id="UP001165427"/>
    </source>
</evidence>
<comment type="caution">
    <text evidence="1">The sequence shown here is derived from an EMBL/GenBank/DDBJ whole genome shotgun (WGS) entry which is preliminary data.</text>
</comment>
<dbReference type="RefSeq" id="WP_246915322.1">
    <property type="nucleotide sequence ID" value="NZ_JALJRB010000089.1"/>
</dbReference>
<keyword evidence="2" id="KW-1185">Reference proteome</keyword>
<evidence type="ECO:0000313" key="1">
    <source>
        <dbReference type="EMBL" id="MCJ8503236.1"/>
    </source>
</evidence>
<organism evidence="1 2">
    <name type="scientific">Desulfatitalea alkaliphila</name>
    <dbReference type="NCBI Taxonomy" id="2929485"/>
    <lineage>
        <taxon>Bacteria</taxon>
        <taxon>Pseudomonadati</taxon>
        <taxon>Thermodesulfobacteriota</taxon>
        <taxon>Desulfobacteria</taxon>
        <taxon>Desulfobacterales</taxon>
        <taxon>Desulfosarcinaceae</taxon>
        <taxon>Desulfatitalea</taxon>
    </lineage>
</organism>
<protein>
    <submittedName>
        <fullName evidence="1">Uncharacterized protein</fullName>
    </submittedName>
</protein>
<dbReference type="EMBL" id="JALJRB010000089">
    <property type="protein sequence ID" value="MCJ8503236.1"/>
    <property type="molecule type" value="Genomic_DNA"/>
</dbReference>
<gene>
    <name evidence="1" type="ORF">MRX98_21865</name>
</gene>
<feature type="non-terminal residue" evidence="1">
    <location>
        <position position="1"/>
    </location>
</feature>
<reference evidence="1" key="1">
    <citation type="submission" date="2022-04" db="EMBL/GenBank/DDBJ databases">
        <title>Desulfatitalea alkaliphila sp. nov., a novel anaerobic sulfate-reducing bacterium isolated from terrestrial mud volcano, Taman Peninsula, Russia.</title>
        <authorList>
            <person name="Khomyakova M.A."/>
            <person name="Merkel A.Y."/>
            <person name="Slobodkin A.I."/>
        </authorList>
    </citation>
    <scope>NUCLEOTIDE SEQUENCE</scope>
    <source>
        <strain evidence="1">M08but</strain>
    </source>
</reference>
<dbReference type="AlphaFoldDB" id="A0AA41UN09"/>
<accession>A0AA41UN09</accession>
<name>A0AA41UN09_9BACT</name>
<dbReference type="Proteomes" id="UP001165427">
    <property type="component" value="Unassembled WGS sequence"/>
</dbReference>